<feature type="compositionally biased region" description="Low complexity" evidence="4">
    <location>
        <begin position="805"/>
        <end position="851"/>
    </location>
</feature>
<feature type="compositionally biased region" description="Low complexity" evidence="4">
    <location>
        <begin position="163"/>
        <end position="186"/>
    </location>
</feature>
<evidence type="ECO:0000313" key="6">
    <source>
        <dbReference type="Proteomes" id="UP000018468"/>
    </source>
</evidence>
<dbReference type="EMBL" id="AHAT01023932">
    <property type="status" value="NOT_ANNOTATED_CDS"/>
    <property type="molecule type" value="Genomic_DNA"/>
</dbReference>
<dbReference type="EMBL" id="AHAT01023931">
    <property type="status" value="NOT_ANNOTATED_CDS"/>
    <property type="molecule type" value="Genomic_DNA"/>
</dbReference>
<feature type="compositionally biased region" description="Polar residues" evidence="4">
    <location>
        <begin position="8"/>
        <end position="31"/>
    </location>
</feature>
<evidence type="ECO:0000256" key="1">
    <source>
        <dbReference type="ARBA" id="ARBA00004123"/>
    </source>
</evidence>
<sequence length="1241" mass="128111">MHPDNKLTNHGKQVNSTAQSQLQNVIQQPGSACSLGSKGVGAGSHAAKANQISPGSSGLKSAVQAGVALGGPTKGKAKRERSVSADSGEQRDALTPALEPDAKAEGVLRTKRRCVLEKKQPYSGDEWCSGADSDDDDKPPAAAHRERSLAGPAQPRPGPSPLGPLSESGSSSAGHGLGAGLHPELGSAPKPLQQVVYVFTTSLANSAAEAVVHGHADSILVFHQQNVPRTKLDQVSEGSPYNSCTVSLALSKTQTRSSTPNPANTGVQYYCSVNSTRARTESLALMSSATPRCRFATPNALESAELGERGALSKAVGNRFADALGAVCSSRPAVLAVFLFLFLPDVLKRNSTWRPERARSCVSFASRWLLGVLSWPGEAQADGSFSPCSFGLKKSRNQQEGSRDGAERRSRGRDASPPISTGRRYEEPLPGLDEGLLLGPDGLSPEQAAWRRLQEEYFQEKRRQQDVPPHGHGHAHPRMMPEAGLVTRGPPPPYHSKPGEPQWPGPGAGGQGRLMEGPQDGPRGQRFLGSMQRGPPGAYPGAVLPMDSVGLQRPPRPGWLEDAPPSMGSGLPFQGCYPAPGPPQHLAGDPERLLLEKRPERVGKQAPVGGGGGYPRGDPMEFAGSRALLGSPGGGPAGDMAGSPLGGGLSMSMNVNMSLSLQSGGQQPAAPKLMLGPEEVSRLRAAQNGPGGGGKALPYPGQGPFSGYLPQDAGPDLFGPEQGVSPLGGTSRLSHLPLNPAGRGPGLGPRRPSDLSVSMNPMGSPSLAPPHHLKSPSVSQAPSPSAPGLKSPQLAGPPPPPPTTPSAGTPSLKSPQVVGPSSLGVLSPSGSPGRLKSPSVPVASPSWAASPKTTLPSPGGPPGGKAGGSGVDTGPPLPPRSSNSTPLSQPGSINPSMPFTSSPDAPPSQNPLSLIMSQMSKYAMPSNTPLYHDAIKTIATSDDEMMPDRPLLAAVSMAAGGVGNHQPSQMHLGSQSPMGAVLPGQPPLSHDPAGSLLHPPSPMSVPGGGAPCSVSPMLPHNQLAGYPRLQAPPYPPAPAPEDALAHHHQLHLLGKGLGHAPAPLGEGPDLSEVIRPSATGIPEFDLSRIIPADKPSGTLQYFPRAEPSNPHLASLQSMMAEQPLPPHAHAGLRARAGMCAPPGHLMGRTAMGPPPGAQQQLHHGPHPAVLPPQQHQHGLMVMQPKQRGAPLPADLYAQQGPLMGPPHPQAGLLGPQSLRQRGMSLDSPLGYGPSSMANLPF</sequence>
<accession>W5LXQ3</accession>
<feature type="compositionally biased region" description="Basic and acidic residues" evidence="4">
    <location>
        <begin position="80"/>
        <end position="92"/>
    </location>
</feature>
<reference evidence="5" key="2">
    <citation type="submission" date="2025-08" db="UniProtKB">
        <authorList>
            <consortium name="Ensembl"/>
        </authorList>
    </citation>
    <scope>IDENTIFICATION</scope>
</reference>
<dbReference type="GeneTree" id="ENSGT00730000110915"/>
<dbReference type="PANTHER" id="PTHR15185">
    <property type="entry name" value="BCL9"/>
    <property type="match status" value="1"/>
</dbReference>
<dbReference type="InterPro" id="IPR015668">
    <property type="entry name" value="Bcl-9/Bcl-9l"/>
</dbReference>
<dbReference type="HOGENOM" id="CLU_004973_0_0_1"/>
<comment type="subcellular location">
    <subcellularLocation>
        <location evidence="1">Nucleus</location>
    </subcellularLocation>
</comment>
<feature type="region of interest" description="Disordered" evidence="4">
    <location>
        <begin position="123"/>
        <end position="186"/>
    </location>
</feature>
<feature type="compositionally biased region" description="Basic and acidic residues" evidence="4">
    <location>
        <begin position="401"/>
        <end position="414"/>
    </location>
</feature>
<feature type="compositionally biased region" description="Polar residues" evidence="4">
    <location>
        <begin position="50"/>
        <end position="59"/>
    </location>
</feature>
<keyword evidence="3" id="KW-0539">Nucleus</keyword>
<dbReference type="Bgee" id="ENSLOCG00000000815">
    <property type="expression patterns" value="Expressed in zone of skin and 13 other cell types or tissues"/>
</dbReference>
<proteinExistence type="inferred from homology"/>
<feature type="compositionally biased region" description="Gly residues" evidence="4">
    <location>
        <begin position="862"/>
        <end position="871"/>
    </location>
</feature>
<evidence type="ECO:0000313" key="5">
    <source>
        <dbReference type="Ensembl" id="ENSLOCP00000000910.1"/>
    </source>
</evidence>
<evidence type="ECO:0000256" key="4">
    <source>
        <dbReference type="SAM" id="MobiDB-lite"/>
    </source>
</evidence>
<dbReference type="Proteomes" id="UP000018468">
    <property type="component" value="Linkage group LG26"/>
</dbReference>
<dbReference type="InterPro" id="IPR013083">
    <property type="entry name" value="Znf_RING/FYVE/PHD"/>
</dbReference>
<dbReference type="eggNOG" id="ENOG502QR2B">
    <property type="taxonomic scope" value="Eukaryota"/>
</dbReference>
<dbReference type="Gene3D" id="3.30.40.10">
    <property type="entry name" value="Zinc/RING finger domain, C3HC4 (zinc finger)"/>
    <property type="match status" value="1"/>
</dbReference>
<name>W5LXQ3_LEPOC</name>
<feature type="region of interest" description="Disordered" evidence="4">
    <location>
        <begin position="1197"/>
        <end position="1241"/>
    </location>
</feature>
<dbReference type="GO" id="GO:0048368">
    <property type="term" value="P:lateral mesoderm development"/>
    <property type="evidence" value="ECO:0007669"/>
    <property type="project" value="Ensembl"/>
</dbReference>
<feature type="region of interest" description="Disordered" evidence="4">
    <location>
        <begin position="459"/>
        <end position="535"/>
    </location>
</feature>
<reference evidence="5" key="3">
    <citation type="submission" date="2025-09" db="UniProtKB">
        <authorList>
            <consortium name="Ensembl"/>
        </authorList>
    </citation>
    <scope>IDENTIFICATION</scope>
</reference>
<dbReference type="InParanoid" id="W5LXQ3"/>
<dbReference type="OMA" id="NMMAEQP"/>
<dbReference type="GO" id="GO:1990907">
    <property type="term" value="C:beta-catenin-TCF complex"/>
    <property type="evidence" value="ECO:0000318"/>
    <property type="project" value="GO_Central"/>
</dbReference>
<feature type="compositionally biased region" description="Pro residues" evidence="4">
    <location>
        <begin position="795"/>
        <end position="804"/>
    </location>
</feature>
<feature type="region of interest" description="Disordered" evidence="4">
    <location>
        <begin position="684"/>
        <end position="912"/>
    </location>
</feature>
<feature type="region of interest" description="Disordered" evidence="4">
    <location>
        <begin position="1"/>
        <end position="102"/>
    </location>
</feature>
<dbReference type="FunCoup" id="W5LXQ3">
    <property type="interactions" value="1073"/>
</dbReference>
<dbReference type="GO" id="GO:0036342">
    <property type="term" value="P:post-anal tail morphogenesis"/>
    <property type="evidence" value="ECO:0007669"/>
    <property type="project" value="Ensembl"/>
</dbReference>
<organism evidence="5 6">
    <name type="scientific">Lepisosteus oculatus</name>
    <name type="common">Spotted gar</name>
    <dbReference type="NCBI Taxonomy" id="7918"/>
    <lineage>
        <taxon>Eukaryota</taxon>
        <taxon>Metazoa</taxon>
        <taxon>Chordata</taxon>
        <taxon>Craniata</taxon>
        <taxon>Vertebrata</taxon>
        <taxon>Euteleostomi</taxon>
        <taxon>Actinopterygii</taxon>
        <taxon>Neopterygii</taxon>
        <taxon>Holostei</taxon>
        <taxon>Semionotiformes</taxon>
        <taxon>Lepisosteidae</taxon>
        <taxon>Lepisosteus</taxon>
    </lineage>
</organism>
<feature type="compositionally biased region" description="Low complexity" evidence="4">
    <location>
        <begin position="428"/>
        <end position="443"/>
    </location>
</feature>
<comment type="similarity">
    <text evidence="2">Belongs to the BCL9 family.</text>
</comment>
<dbReference type="GO" id="GO:0060070">
    <property type="term" value="P:canonical Wnt signaling pathway"/>
    <property type="evidence" value="ECO:0000318"/>
    <property type="project" value="GO_Central"/>
</dbReference>
<evidence type="ECO:0000256" key="3">
    <source>
        <dbReference type="ARBA" id="ARBA00023242"/>
    </source>
</evidence>
<dbReference type="GO" id="GO:0003713">
    <property type="term" value="F:transcription coactivator activity"/>
    <property type="evidence" value="ECO:0007669"/>
    <property type="project" value="InterPro"/>
</dbReference>
<protein>
    <submittedName>
        <fullName evidence="5">Bcl9 like</fullName>
    </submittedName>
</protein>
<dbReference type="PANTHER" id="PTHR15185:SF3">
    <property type="entry name" value="B-CELL CLL_LYMPHOMA 9-LIKE PROTEIN"/>
    <property type="match status" value="1"/>
</dbReference>
<feature type="compositionally biased region" description="Polar residues" evidence="4">
    <location>
        <begin position="880"/>
        <end position="903"/>
    </location>
</feature>
<feature type="region of interest" description="Disordered" evidence="4">
    <location>
        <begin position="984"/>
        <end position="1008"/>
    </location>
</feature>
<feature type="region of interest" description="Disordered" evidence="4">
    <location>
        <begin position="390"/>
        <end position="443"/>
    </location>
</feature>
<dbReference type="GO" id="GO:0008013">
    <property type="term" value="F:beta-catenin binding"/>
    <property type="evidence" value="ECO:0000318"/>
    <property type="project" value="GO_Central"/>
</dbReference>
<dbReference type="Ensembl" id="ENSLOCT00000000914.1">
    <property type="protein sequence ID" value="ENSLOCP00000000910.1"/>
    <property type="gene ID" value="ENSLOCG00000000815.1"/>
</dbReference>
<feature type="compositionally biased region" description="Low complexity" evidence="4">
    <location>
        <begin position="775"/>
        <end position="787"/>
    </location>
</feature>
<dbReference type="AlphaFoldDB" id="W5LXQ3"/>
<keyword evidence="6" id="KW-1185">Reference proteome</keyword>
<dbReference type="STRING" id="7918.ENSLOCP00000000910"/>
<dbReference type="GO" id="GO:0030512">
    <property type="term" value="P:negative regulation of transforming growth factor beta receptor signaling pathway"/>
    <property type="evidence" value="ECO:0000318"/>
    <property type="project" value="GO_Central"/>
</dbReference>
<dbReference type="GO" id="GO:0045944">
    <property type="term" value="P:positive regulation of transcription by RNA polymerase II"/>
    <property type="evidence" value="ECO:0000318"/>
    <property type="project" value="GO_Central"/>
</dbReference>
<reference evidence="6" key="1">
    <citation type="submission" date="2011-12" db="EMBL/GenBank/DDBJ databases">
        <title>The Draft Genome of Lepisosteus oculatus.</title>
        <authorList>
            <consortium name="The Broad Institute Genome Assembly &amp; Analysis Group"/>
            <consortium name="Computational R&amp;D Group"/>
            <consortium name="and Sequencing Platform"/>
            <person name="Di Palma F."/>
            <person name="Alfoldi J."/>
            <person name="Johnson J."/>
            <person name="Berlin A."/>
            <person name="Gnerre S."/>
            <person name="Jaffe D."/>
            <person name="MacCallum I."/>
            <person name="Young S."/>
            <person name="Walker B.J."/>
            <person name="Lander E.S."/>
            <person name="Lindblad-Toh K."/>
        </authorList>
    </citation>
    <scope>NUCLEOTIDE SEQUENCE [LARGE SCALE GENOMIC DNA]</scope>
</reference>
<evidence type="ECO:0000256" key="2">
    <source>
        <dbReference type="ARBA" id="ARBA00009200"/>
    </source>
</evidence>